<feature type="region of interest" description="Disordered" evidence="1">
    <location>
        <begin position="92"/>
        <end position="116"/>
    </location>
</feature>
<protein>
    <submittedName>
        <fullName evidence="2">Uncharacterized protein</fullName>
    </submittedName>
</protein>
<feature type="compositionally biased region" description="Polar residues" evidence="1">
    <location>
        <begin position="471"/>
        <end position="495"/>
    </location>
</feature>
<sequence>MATISPFVYAHNNKESGLVNDYIMNCKESSQTPSLKQFIDNNITQIIKTTDFRRNIRECWTRLFIDELEELNIEGEVEKDLDWNVINDHKNKNTQRSLSPSASPHLSTNNRSNSKKSAKIMTVKALKEVENDYCKVLKSENVWKLSSGRIVEKVMLDYALSLKYEHPVHSIILNPDDQSYVDVFTEQELQEIQDLKKILTDLYRTVTAKFFDPLTEGDLYWARKSFEETLDLYHFKFFENDYVEDDVEYRIWPFVSKCFDPTPIRARSGKRKSQASSDRHNRKRTLSSTEPTARHITGVQPDMKCLYLNYEIGFTEVGLKDDGENGTKELYESGMKAPKMLKDFFVSIIHERPSIIHSIKTGAFIISGLHMSSIIMDCPAGSVCRITQSERASFPLAPTVCSTQLIPIIELVYRTRLYLMETVEAIDGCDQVVSLGKKCKKRVLVPPCITSPGSSSSSTTVTTTTTEIEYENQSENGNSSSASGQPNKNTKTIRI</sequence>
<evidence type="ECO:0000313" key="2">
    <source>
        <dbReference type="EMBL" id="KAI9247671.1"/>
    </source>
</evidence>
<dbReference type="Proteomes" id="UP001209540">
    <property type="component" value="Unassembled WGS sequence"/>
</dbReference>
<feature type="region of interest" description="Disordered" evidence="1">
    <location>
        <begin position="265"/>
        <end position="293"/>
    </location>
</feature>
<keyword evidence="3" id="KW-1185">Reference proteome</keyword>
<feature type="compositionally biased region" description="Polar residues" evidence="1">
    <location>
        <begin position="94"/>
        <end position="112"/>
    </location>
</feature>
<evidence type="ECO:0000313" key="3">
    <source>
        <dbReference type="Proteomes" id="UP001209540"/>
    </source>
</evidence>
<name>A0AAD5JZ43_9FUNG</name>
<evidence type="ECO:0000256" key="1">
    <source>
        <dbReference type="SAM" id="MobiDB-lite"/>
    </source>
</evidence>
<dbReference type="EMBL" id="JAIXMP010000041">
    <property type="protein sequence ID" value="KAI9247671.1"/>
    <property type="molecule type" value="Genomic_DNA"/>
</dbReference>
<dbReference type="AlphaFoldDB" id="A0AAD5JZ43"/>
<comment type="caution">
    <text evidence="2">The sequence shown here is derived from an EMBL/GenBank/DDBJ whole genome shotgun (WGS) entry which is preliminary data.</text>
</comment>
<reference evidence="2" key="2">
    <citation type="submission" date="2023-02" db="EMBL/GenBank/DDBJ databases">
        <authorList>
            <consortium name="DOE Joint Genome Institute"/>
            <person name="Mondo S.J."/>
            <person name="Chang Y."/>
            <person name="Wang Y."/>
            <person name="Ahrendt S."/>
            <person name="Andreopoulos W."/>
            <person name="Barry K."/>
            <person name="Beard J."/>
            <person name="Benny G.L."/>
            <person name="Blankenship S."/>
            <person name="Bonito G."/>
            <person name="Cuomo C."/>
            <person name="Desiro A."/>
            <person name="Gervers K.A."/>
            <person name="Hundley H."/>
            <person name="Kuo A."/>
            <person name="LaButti K."/>
            <person name="Lang B.F."/>
            <person name="Lipzen A."/>
            <person name="O'Donnell K."/>
            <person name="Pangilinan J."/>
            <person name="Reynolds N."/>
            <person name="Sandor L."/>
            <person name="Smith M.W."/>
            <person name="Tsang A."/>
            <person name="Grigoriev I.V."/>
            <person name="Stajich J.E."/>
            <person name="Spatafora J.W."/>
        </authorList>
    </citation>
    <scope>NUCLEOTIDE SEQUENCE</scope>
    <source>
        <strain evidence="2">RSA 2281</strain>
    </source>
</reference>
<accession>A0AAD5JZ43</accession>
<proteinExistence type="predicted"/>
<gene>
    <name evidence="2" type="ORF">BDA99DRAFT_591785</name>
</gene>
<reference evidence="2" key="1">
    <citation type="journal article" date="2022" name="IScience">
        <title>Evolution of zygomycete secretomes and the origins of terrestrial fungal ecologies.</title>
        <authorList>
            <person name="Chang Y."/>
            <person name="Wang Y."/>
            <person name="Mondo S."/>
            <person name="Ahrendt S."/>
            <person name="Andreopoulos W."/>
            <person name="Barry K."/>
            <person name="Beard J."/>
            <person name="Benny G.L."/>
            <person name="Blankenship S."/>
            <person name="Bonito G."/>
            <person name="Cuomo C."/>
            <person name="Desiro A."/>
            <person name="Gervers K.A."/>
            <person name="Hundley H."/>
            <person name="Kuo A."/>
            <person name="LaButti K."/>
            <person name="Lang B.F."/>
            <person name="Lipzen A."/>
            <person name="O'Donnell K."/>
            <person name="Pangilinan J."/>
            <person name="Reynolds N."/>
            <person name="Sandor L."/>
            <person name="Smith M.E."/>
            <person name="Tsang A."/>
            <person name="Grigoriev I.V."/>
            <person name="Stajich J.E."/>
            <person name="Spatafora J.W."/>
        </authorList>
    </citation>
    <scope>NUCLEOTIDE SEQUENCE</scope>
    <source>
        <strain evidence="2">RSA 2281</strain>
    </source>
</reference>
<organism evidence="2 3">
    <name type="scientific">Phascolomyces articulosus</name>
    <dbReference type="NCBI Taxonomy" id="60185"/>
    <lineage>
        <taxon>Eukaryota</taxon>
        <taxon>Fungi</taxon>
        <taxon>Fungi incertae sedis</taxon>
        <taxon>Mucoromycota</taxon>
        <taxon>Mucoromycotina</taxon>
        <taxon>Mucoromycetes</taxon>
        <taxon>Mucorales</taxon>
        <taxon>Lichtheimiaceae</taxon>
        <taxon>Phascolomyces</taxon>
    </lineage>
</organism>
<feature type="region of interest" description="Disordered" evidence="1">
    <location>
        <begin position="469"/>
        <end position="495"/>
    </location>
</feature>